<dbReference type="Proteomes" id="UP000035553">
    <property type="component" value="Unassembled WGS sequence"/>
</dbReference>
<dbReference type="SUPFAM" id="SSF55021">
    <property type="entry name" value="ACT-like"/>
    <property type="match status" value="1"/>
</dbReference>
<reference evidence="14 15" key="1">
    <citation type="journal article" date="2011" name="J. Bacteriol.">
        <title>Draft genome sequence of Sporolactobacillus inulinus strain CASD, an efficient D-lactic acid-producing bacterium with high-concentration lactate tolerance capability.</title>
        <authorList>
            <person name="Yu B."/>
            <person name="Su F."/>
            <person name="Wang L."/>
            <person name="Xu K."/>
            <person name="Zhao B."/>
            <person name="Xu P."/>
        </authorList>
    </citation>
    <scope>NUCLEOTIDE SEQUENCE [LARGE SCALE GENOMIC DNA]</scope>
    <source>
        <strain evidence="14 15">CASD</strain>
    </source>
</reference>
<keyword evidence="15" id="KW-1185">Reference proteome</keyword>
<sequence>MNYRSVFDIIGPVMVGPSSSHTAGAAKIGRVARKLLGTVPIEAAVTLYGSFAETYQGHGTDVAIAAGLLDFDERNPNLPDSLSIAEKLGMKITFTADRQTPVDHPNTARISLTDGNEMMEIVGVSIGGGKIEIHEVNGFSVSLSGSNPALLVLHHDRYGAVAEVAGLIATYEMNISYMQVSRKQKGSLALMVIQTDEEIGDDLVTGVSHLPNILNVAVLT</sequence>
<evidence type="ECO:0000256" key="4">
    <source>
        <dbReference type="ARBA" id="ARBA00022432"/>
    </source>
</evidence>
<evidence type="ECO:0000256" key="8">
    <source>
        <dbReference type="ARBA" id="ARBA00023014"/>
    </source>
</evidence>
<accession>A0A0U1QM29</accession>
<name>A0A0U1QM29_9BACL</name>
<comment type="cofactor">
    <cofactor evidence="1 12">
        <name>[4Fe-4S] cluster</name>
        <dbReference type="ChEBI" id="CHEBI:49883"/>
    </cofactor>
</comment>
<dbReference type="InterPro" id="IPR002912">
    <property type="entry name" value="ACT_dom"/>
</dbReference>
<dbReference type="InterPro" id="IPR045865">
    <property type="entry name" value="ACT-like_dom_sf"/>
</dbReference>
<keyword evidence="5 11" id="KW-0004">4Fe-4S</keyword>
<evidence type="ECO:0000256" key="1">
    <source>
        <dbReference type="ARBA" id="ARBA00001966"/>
    </source>
</evidence>
<dbReference type="InterPro" id="IPR054480">
    <property type="entry name" value="AHAS_small-like_ACT"/>
</dbReference>
<evidence type="ECO:0000259" key="13">
    <source>
        <dbReference type="PROSITE" id="PS51671"/>
    </source>
</evidence>
<gene>
    <name evidence="14" type="ORF">SINU_11215</name>
</gene>
<feature type="domain" description="ACT" evidence="13">
    <location>
        <begin position="149"/>
        <end position="220"/>
    </location>
</feature>
<organism evidence="14 15">
    <name type="scientific">Sporolactobacillus inulinus CASD</name>
    <dbReference type="NCBI Taxonomy" id="1069536"/>
    <lineage>
        <taxon>Bacteria</taxon>
        <taxon>Bacillati</taxon>
        <taxon>Bacillota</taxon>
        <taxon>Bacilli</taxon>
        <taxon>Bacillales</taxon>
        <taxon>Sporolactobacillaceae</taxon>
        <taxon>Sporolactobacillus</taxon>
    </lineage>
</organism>
<keyword evidence="4 11" id="KW-0312">Gluconeogenesis</keyword>
<dbReference type="STRING" id="1069536.SINU_11215"/>
<evidence type="ECO:0000256" key="3">
    <source>
        <dbReference type="ARBA" id="ARBA00008636"/>
    </source>
</evidence>
<dbReference type="Pfam" id="PF03315">
    <property type="entry name" value="SDH_beta"/>
    <property type="match status" value="1"/>
</dbReference>
<keyword evidence="8 11" id="KW-0411">Iron-sulfur</keyword>
<dbReference type="NCBIfam" id="TIGR00719">
    <property type="entry name" value="sda_beta"/>
    <property type="match status" value="1"/>
</dbReference>
<dbReference type="RefSeq" id="WP_010023248.1">
    <property type="nucleotide sequence ID" value="NZ_AFVQ02000157.1"/>
</dbReference>
<dbReference type="Gene3D" id="3.30.70.260">
    <property type="match status" value="1"/>
</dbReference>
<dbReference type="GO" id="GO:0046872">
    <property type="term" value="F:metal ion binding"/>
    <property type="evidence" value="ECO:0007669"/>
    <property type="project" value="UniProtKB-UniRule"/>
</dbReference>
<dbReference type="InterPro" id="IPR005131">
    <property type="entry name" value="Ser_deHydtase_bsu"/>
</dbReference>
<dbReference type="InterPro" id="IPR004643">
    <property type="entry name" value="Fe-S_L-Ser_bsu"/>
</dbReference>
<dbReference type="PROSITE" id="PS51671">
    <property type="entry name" value="ACT"/>
    <property type="match status" value="1"/>
</dbReference>
<evidence type="ECO:0000256" key="11">
    <source>
        <dbReference type="PIRNR" id="PIRNR036692"/>
    </source>
</evidence>
<evidence type="ECO:0000256" key="9">
    <source>
        <dbReference type="ARBA" id="ARBA00023239"/>
    </source>
</evidence>
<dbReference type="PANTHER" id="PTHR30182:SF12">
    <property type="entry name" value="L-SERINE DEHYDRATASE, BETA CHAIN-RELATED"/>
    <property type="match status" value="1"/>
</dbReference>
<comment type="caution">
    <text evidence="14">The sequence shown here is derived from an EMBL/GenBank/DDBJ whole genome shotgun (WGS) entry which is preliminary data.</text>
</comment>
<dbReference type="AlphaFoldDB" id="A0A0U1QM29"/>
<keyword evidence="7 11" id="KW-0408">Iron</keyword>
<dbReference type="CDD" id="cd04903">
    <property type="entry name" value="ACT_LSD"/>
    <property type="match status" value="1"/>
</dbReference>
<dbReference type="GO" id="GO:0006094">
    <property type="term" value="P:gluconeogenesis"/>
    <property type="evidence" value="ECO:0007669"/>
    <property type="project" value="UniProtKB-UniRule"/>
</dbReference>
<evidence type="ECO:0000256" key="2">
    <source>
        <dbReference type="ARBA" id="ARBA00004742"/>
    </source>
</evidence>
<evidence type="ECO:0000256" key="5">
    <source>
        <dbReference type="ARBA" id="ARBA00022485"/>
    </source>
</evidence>
<evidence type="ECO:0000256" key="12">
    <source>
        <dbReference type="RuleBase" id="RU366059"/>
    </source>
</evidence>
<evidence type="ECO:0000256" key="7">
    <source>
        <dbReference type="ARBA" id="ARBA00023004"/>
    </source>
</evidence>
<dbReference type="PANTHER" id="PTHR30182">
    <property type="entry name" value="L-SERINE DEHYDRATASE"/>
    <property type="match status" value="1"/>
</dbReference>
<proteinExistence type="inferred from homology"/>
<evidence type="ECO:0000256" key="10">
    <source>
        <dbReference type="ARBA" id="ARBA00049406"/>
    </source>
</evidence>
<comment type="catalytic activity">
    <reaction evidence="10 11 12">
        <text>L-serine = pyruvate + NH4(+)</text>
        <dbReference type="Rhea" id="RHEA:19169"/>
        <dbReference type="ChEBI" id="CHEBI:15361"/>
        <dbReference type="ChEBI" id="CHEBI:28938"/>
        <dbReference type="ChEBI" id="CHEBI:33384"/>
        <dbReference type="EC" id="4.3.1.17"/>
    </reaction>
</comment>
<dbReference type="SUPFAM" id="SSF143548">
    <property type="entry name" value="Serine metabolism enzymes domain"/>
    <property type="match status" value="1"/>
</dbReference>
<comment type="similarity">
    <text evidence="3 11 12">Belongs to the iron-sulfur dependent L-serine dehydratase family.</text>
</comment>
<dbReference type="PIRSF" id="PIRSF036692">
    <property type="entry name" value="SDH_B"/>
    <property type="match status" value="1"/>
</dbReference>
<dbReference type="UniPathway" id="UPA00138"/>
<dbReference type="Gene3D" id="3.30.1330.90">
    <property type="entry name" value="D-3-phosphoglycerate dehydrogenase, domain 3"/>
    <property type="match status" value="1"/>
</dbReference>
<dbReference type="InterPro" id="IPR051318">
    <property type="entry name" value="Fe-S_L-Ser"/>
</dbReference>
<dbReference type="Pfam" id="PF22629">
    <property type="entry name" value="ACT_AHAS_ss"/>
    <property type="match status" value="1"/>
</dbReference>
<dbReference type="OrthoDB" id="9813137at2"/>
<dbReference type="GO" id="GO:0003941">
    <property type="term" value="F:L-serine ammonia-lyase activity"/>
    <property type="evidence" value="ECO:0007669"/>
    <property type="project" value="UniProtKB-UniRule"/>
</dbReference>
<evidence type="ECO:0000256" key="6">
    <source>
        <dbReference type="ARBA" id="ARBA00022723"/>
    </source>
</evidence>
<evidence type="ECO:0000313" key="15">
    <source>
        <dbReference type="Proteomes" id="UP000035553"/>
    </source>
</evidence>
<dbReference type="GO" id="GO:0051539">
    <property type="term" value="F:4 iron, 4 sulfur cluster binding"/>
    <property type="evidence" value="ECO:0007669"/>
    <property type="project" value="UniProtKB-UniRule"/>
</dbReference>
<dbReference type="EMBL" id="AFVQ02000157">
    <property type="protein sequence ID" value="KLI01851.1"/>
    <property type="molecule type" value="Genomic_DNA"/>
</dbReference>
<evidence type="ECO:0000313" key="14">
    <source>
        <dbReference type="EMBL" id="KLI01851.1"/>
    </source>
</evidence>
<protein>
    <recommendedName>
        <fullName evidence="11">L-serine deaminase</fullName>
    </recommendedName>
</protein>
<keyword evidence="6 11" id="KW-0479">Metal-binding</keyword>
<comment type="pathway">
    <text evidence="2 11">Carbohydrate biosynthesis; gluconeogenesis.</text>
</comment>
<dbReference type="InterPro" id="IPR029009">
    <property type="entry name" value="ASB_dom_sf"/>
</dbReference>
<keyword evidence="9 11" id="KW-0456">Lyase</keyword>